<sequence>MFYHQFILAKKAPLARVWLAAHWERKLSKALVSETDLPSSVESIISPKVKLALRTSGHLLLGVVRIYSRKTKYLLADCTEAFVKIKMAFRPGVVDLPEEGRELAFAAVTMPEVFTDLDMPLPELNEVEIHAQFTLNQGRIEEITMKEDIITNNFIGDDGFGDMFEGEMERELARGGSALEEPLFQANDTSKLITIEDAEPKTITDSTLERSNLDTALDEPLRDDGFGGEGVDFLADGFGDELGGDALVPGFDDLPTTVGVADVTLEPVDTKLIEDKESPVTEPVQEPGVNETANETTLLHNEAEAFVLEPVEVVQKKKRSRRKRKLVVDEEKILATESIKSQLADSSDIVKPATLAPPTKQRMKLKSVSTAEKLFAMPNVEAFASPVIDAFRVNLTKVVNSENVETEEKMDVDEEPELPREEEEVSGVFERSINQSKVSFANEETNLTVVPGEPIDQAIDDYERPVEEEEPFLAGEVEDIYPTNKDELEEIELQPESTASEGNDEQQSSDTSEQLENRRWTKRTQQLLHTLKREFQKKNVVNFGNLVHKSSRKQAAYKFYSCLLLSKEGNVEIEQKKPFGDIKISKGESFDVVC</sequence>
<reference evidence="9 10" key="1">
    <citation type="submission" date="2022-05" db="EMBL/GenBank/DDBJ databases">
        <authorList>
            <consortium name="Genoscope - CEA"/>
            <person name="William W."/>
        </authorList>
    </citation>
    <scope>NUCLEOTIDE SEQUENCE [LARGE SCALE GENOMIC DNA]</scope>
</reference>
<dbReference type="Proteomes" id="UP001159405">
    <property type="component" value="Unassembled WGS sequence"/>
</dbReference>
<comment type="similarity">
    <text evidence="3">Belongs to the rad21 family.</text>
</comment>
<comment type="caution">
    <text evidence="9">The sequence shown here is derived from an EMBL/GenBank/DDBJ whole genome shotgun (WGS) entry which is preliminary data.</text>
</comment>
<dbReference type="EMBL" id="CALNXK010000072">
    <property type="protein sequence ID" value="CAH3144076.1"/>
    <property type="molecule type" value="Genomic_DNA"/>
</dbReference>
<evidence type="ECO:0000313" key="10">
    <source>
        <dbReference type="Proteomes" id="UP001159405"/>
    </source>
</evidence>
<comment type="subcellular location">
    <subcellularLocation>
        <location evidence="2">Chromosome</location>
    </subcellularLocation>
    <subcellularLocation>
        <location evidence="1">Nucleus</location>
    </subcellularLocation>
</comment>
<evidence type="ECO:0000259" key="8">
    <source>
        <dbReference type="Pfam" id="PF04825"/>
    </source>
</evidence>
<dbReference type="SUPFAM" id="SSF46785">
    <property type="entry name" value="Winged helix' DNA-binding domain"/>
    <property type="match status" value="1"/>
</dbReference>
<dbReference type="Pfam" id="PF04825">
    <property type="entry name" value="Rad21_Rec8_N"/>
    <property type="match status" value="1"/>
</dbReference>
<dbReference type="Gene3D" id="1.10.10.580">
    <property type="entry name" value="Structural maintenance of chromosome 1. Chain E"/>
    <property type="match status" value="1"/>
</dbReference>
<dbReference type="CDD" id="cd21792">
    <property type="entry name" value="Rad21_Rec8_M_NXP1-like"/>
    <property type="match status" value="1"/>
</dbReference>
<feature type="domain" description="Rad21/Rec8-like protein N-terminal" evidence="8">
    <location>
        <begin position="1"/>
        <end position="101"/>
    </location>
</feature>
<dbReference type="InterPro" id="IPR036390">
    <property type="entry name" value="WH_DNA-bd_sf"/>
</dbReference>
<dbReference type="InterPro" id="IPR023093">
    <property type="entry name" value="ScpA-like_C"/>
</dbReference>
<evidence type="ECO:0000256" key="5">
    <source>
        <dbReference type="ARBA" id="ARBA00023242"/>
    </source>
</evidence>
<feature type="compositionally biased region" description="Polar residues" evidence="6">
    <location>
        <begin position="495"/>
        <end position="514"/>
    </location>
</feature>
<evidence type="ECO:0000256" key="6">
    <source>
        <dbReference type="SAM" id="MobiDB-lite"/>
    </source>
</evidence>
<dbReference type="Pfam" id="PF04824">
    <property type="entry name" value="Rad21_Rec8"/>
    <property type="match status" value="1"/>
</dbReference>
<evidence type="ECO:0000313" key="9">
    <source>
        <dbReference type="EMBL" id="CAH3144076.1"/>
    </source>
</evidence>
<evidence type="ECO:0000256" key="2">
    <source>
        <dbReference type="ARBA" id="ARBA00004286"/>
    </source>
</evidence>
<keyword evidence="4" id="KW-0158">Chromosome</keyword>
<dbReference type="InterPro" id="IPR039781">
    <property type="entry name" value="Rad21/Rec8-like"/>
</dbReference>
<dbReference type="PANTHER" id="PTHR12585:SF69">
    <property type="entry name" value="FI11703P"/>
    <property type="match status" value="1"/>
</dbReference>
<evidence type="ECO:0008006" key="11">
    <source>
        <dbReference type="Google" id="ProtNLM"/>
    </source>
</evidence>
<feature type="domain" description="Rad21/Rec8-like protein C-terminal eukaryotic" evidence="7">
    <location>
        <begin position="540"/>
        <end position="589"/>
    </location>
</feature>
<dbReference type="InterPro" id="IPR049589">
    <property type="entry name" value="NXP1_M-like"/>
</dbReference>
<name>A0ABN8PLE5_9CNID</name>
<gene>
    <name evidence="9" type="ORF">PLOB_00043749</name>
</gene>
<feature type="compositionally biased region" description="Acidic residues" evidence="6">
    <location>
        <begin position="406"/>
        <end position="425"/>
    </location>
</feature>
<keyword evidence="5" id="KW-0539">Nucleus</keyword>
<dbReference type="InterPro" id="IPR006910">
    <property type="entry name" value="Rad21_Rec8_N"/>
</dbReference>
<dbReference type="PANTHER" id="PTHR12585">
    <property type="entry name" value="SCC1 / RAD21 FAMILY MEMBER"/>
    <property type="match status" value="1"/>
</dbReference>
<feature type="region of interest" description="Disordered" evidence="6">
    <location>
        <begin position="406"/>
        <end position="428"/>
    </location>
</feature>
<dbReference type="InterPro" id="IPR006909">
    <property type="entry name" value="Rad21/Rec8_C_eu"/>
</dbReference>
<accession>A0ABN8PLE5</accession>
<evidence type="ECO:0000256" key="1">
    <source>
        <dbReference type="ARBA" id="ARBA00004123"/>
    </source>
</evidence>
<feature type="region of interest" description="Disordered" evidence="6">
    <location>
        <begin position="495"/>
        <end position="520"/>
    </location>
</feature>
<evidence type="ECO:0000259" key="7">
    <source>
        <dbReference type="Pfam" id="PF04824"/>
    </source>
</evidence>
<evidence type="ECO:0000256" key="4">
    <source>
        <dbReference type="ARBA" id="ARBA00022454"/>
    </source>
</evidence>
<protein>
    <recommendedName>
        <fullName evidence="11">Double-strand-break repair protein rad21-like protein</fullName>
    </recommendedName>
</protein>
<evidence type="ECO:0000256" key="3">
    <source>
        <dbReference type="ARBA" id="ARBA00009870"/>
    </source>
</evidence>
<organism evidence="9 10">
    <name type="scientific">Porites lobata</name>
    <dbReference type="NCBI Taxonomy" id="104759"/>
    <lineage>
        <taxon>Eukaryota</taxon>
        <taxon>Metazoa</taxon>
        <taxon>Cnidaria</taxon>
        <taxon>Anthozoa</taxon>
        <taxon>Hexacorallia</taxon>
        <taxon>Scleractinia</taxon>
        <taxon>Fungiina</taxon>
        <taxon>Poritidae</taxon>
        <taxon>Porites</taxon>
    </lineage>
</organism>
<keyword evidence="10" id="KW-1185">Reference proteome</keyword>
<proteinExistence type="inferred from homology"/>